<comment type="caution">
    <text evidence="7">The sequence shown here is derived from an EMBL/GenBank/DDBJ whole genome shotgun (WGS) entry which is preliminary data.</text>
</comment>
<evidence type="ECO:0000256" key="4">
    <source>
        <dbReference type="ARBA" id="ARBA00023163"/>
    </source>
</evidence>
<feature type="compositionally biased region" description="Basic and acidic residues" evidence="6">
    <location>
        <begin position="123"/>
        <end position="133"/>
    </location>
</feature>
<evidence type="ECO:0000256" key="1">
    <source>
        <dbReference type="ARBA" id="ARBA00004123"/>
    </source>
</evidence>
<dbReference type="Pfam" id="PF10198">
    <property type="entry name" value="Ada3"/>
    <property type="match status" value="1"/>
</dbReference>
<keyword evidence="4" id="KW-0804">Transcription</keyword>
<evidence type="ECO:0000256" key="5">
    <source>
        <dbReference type="ARBA" id="ARBA00023242"/>
    </source>
</evidence>
<dbReference type="GO" id="GO:0003713">
    <property type="term" value="F:transcription coactivator activity"/>
    <property type="evidence" value="ECO:0007669"/>
    <property type="project" value="TreeGrafter"/>
</dbReference>
<protein>
    <submittedName>
        <fullName evidence="7">Histone acetyltransferases subunit 3-domain-containing protein</fullName>
    </submittedName>
</protein>
<feature type="compositionally biased region" description="Low complexity" evidence="6">
    <location>
        <begin position="108"/>
        <end position="122"/>
    </location>
</feature>
<feature type="compositionally biased region" description="Pro residues" evidence="6">
    <location>
        <begin position="187"/>
        <end position="196"/>
    </location>
</feature>
<dbReference type="InterPro" id="IPR019340">
    <property type="entry name" value="Histone_AcTrfase_su3"/>
</dbReference>
<dbReference type="Proteomes" id="UP001203297">
    <property type="component" value="Unassembled WGS sequence"/>
</dbReference>
<dbReference type="AlphaFoldDB" id="A0AAD4QN83"/>
<name>A0AAD4QN83_9AGAM</name>
<feature type="compositionally biased region" description="Basic and acidic residues" evidence="6">
    <location>
        <begin position="64"/>
        <end position="85"/>
    </location>
</feature>
<sequence length="607" mass="66866">MSSSLVQYPSVHPFRSHIVKNTTDGVPPTEELEALKSGLTELRQHTLERAKKADDDLRAIEESMRRLKEREKGKAKAVERTKREFTPLPVESNDGRGSSHSHSAAPTRFSSQPIAASSSRSSLDARKPALDDKKKKKKRKRDDDSDDDLESHSGKAHKPTPPPVQHHSQPFVSKAIKPTASLASIPQKPPSGPDFTPPQAAQFLQPKPPVPPPPIPGPSKPTDVMEDFSKAKQPSQVLVSTFYASIEPYLRPIREEDLGFLEYSGDEVEPFIMPRLGQHYSEQWEDEDISLYDSVLPSTQAIRANSSYGRPAPVPPVLRWDPATLNDDDLLVEERGHGPLTERLVSALLPIEDSVVWKGVKAAEEAMEGRHGVGVGTAAGRQVIVEDLERRIKDSLKYHKILETNPDFTDPVDDPIATALRQAQHELRVVVATNRARKARLLAIAKDRLGYQEYVEAREALDKNILALYMKLQKKDGPKVSKKKKSKSEANGVPPASAATSTIGTWPSAAGLGPDDENMLRVPEVLAQLVATRRQWVDSVGSVFDAMECEQPGAIYGLPEGSIYEGLDVEVSTLLECTDSCTNVERLDGVDKGKTRAGGEEMMDIDR</sequence>
<organism evidence="7 8">
    <name type="scientific">Multifurca ochricompacta</name>
    <dbReference type="NCBI Taxonomy" id="376703"/>
    <lineage>
        <taxon>Eukaryota</taxon>
        <taxon>Fungi</taxon>
        <taxon>Dikarya</taxon>
        <taxon>Basidiomycota</taxon>
        <taxon>Agaricomycotina</taxon>
        <taxon>Agaricomycetes</taxon>
        <taxon>Russulales</taxon>
        <taxon>Russulaceae</taxon>
        <taxon>Multifurca</taxon>
    </lineage>
</organism>
<dbReference type="PANTHER" id="PTHR13556:SF2">
    <property type="entry name" value="TRANSCRIPTIONAL ADAPTER 3"/>
    <property type="match status" value="1"/>
</dbReference>
<dbReference type="GO" id="GO:0000124">
    <property type="term" value="C:SAGA complex"/>
    <property type="evidence" value="ECO:0007669"/>
    <property type="project" value="TreeGrafter"/>
</dbReference>
<dbReference type="GO" id="GO:0005634">
    <property type="term" value="C:nucleus"/>
    <property type="evidence" value="ECO:0007669"/>
    <property type="project" value="UniProtKB-SubCell"/>
</dbReference>
<feature type="region of interest" description="Disordered" evidence="6">
    <location>
        <begin position="64"/>
        <end position="224"/>
    </location>
</feature>
<reference evidence="7" key="1">
    <citation type="journal article" date="2022" name="New Phytol.">
        <title>Evolutionary transition to the ectomycorrhizal habit in the genomes of a hyperdiverse lineage of mushroom-forming fungi.</title>
        <authorList>
            <person name="Looney B."/>
            <person name="Miyauchi S."/>
            <person name="Morin E."/>
            <person name="Drula E."/>
            <person name="Courty P.E."/>
            <person name="Kohler A."/>
            <person name="Kuo A."/>
            <person name="LaButti K."/>
            <person name="Pangilinan J."/>
            <person name="Lipzen A."/>
            <person name="Riley R."/>
            <person name="Andreopoulos W."/>
            <person name="He G."/>
            <person name="Johnson J."/>
            <person name="Nolan M."/>
            <person name="Tritt A."/>
            <person name="Barry K.W."/>
            <person name="Grigoriev I.V."/>
            <person name="Nagy L.G."/>
            <person name="Hibbett D."/>
            <person name="Henrissat B."/>
            <person name="Matheny P.B."/>
            <person name="Labbe J."/>
            <person name="Martin F.M."/>
        </authorList>
    </citation>
    <scope>NUCLEOTIDE SEQUENCE</scope>
    <source>
        <strain evidence="7">BPL690</strain>
    </source>
</reference>
<proteinExistence type="inferred from homology"/>
<comment type="subcellular location">
    <subcellularLocation>
        <location evidence="1">Nucleus</location>
    </subcellularLocation>
</comment>
<evidence type="ECO:0000313" key="7">
    <source>
        <dbReference type="EMBL" id="KAI0303296.1"/>
    </source>
</evidence>
<accession>A0AAD4QN83</accession>
<dbReference type="GO" id="GO:0006357">
    <property type="term" value="P:regulation of transcription by RNA polymerase II"/>
    <property type="evidence" value="ECO:0007669"/>
    <property type="project" value="TreeGrafter"/>
</dbReference>
<keyword evidence="5" id="KW-0539">Nucleus</keyword>
<evidence type="ECO:0000313" key="8">
    <source>
        <dbReference type="Proteomes" id="UP001203297"/>
    </source>
</evidence>
<keyword evidence="3" id="KW-0805">Transcription regulation</keyword>
<feature type="compositionally biased region" description="Polar residues" evidence="6">
    <location>
        <begin position="95"/>
        <end position="104"/>
    </location>
</feature>
<keyword evidence="8" id="KW-1185">Reference proteome</keyword>
<evidence type="ECO:0000256" key="2">
    <source>
        <dbReference type="ARBA" id="ARBA00005330"/>
    </source>
</evidence>
<comment type="similarity">
    <text evidence="2">Belongs to the NGG1 family.</text>
</comment>
<dbReference type="PANTHER" id="PTHR13556">
    <property type="entry name" value="TRANSCRIPTIONAL ADAPTER 3-RELATED"/>
    <property type="match status" value="1"/>
</dbReference>
<evidence type="ECO:0000256" key="6">
    <source>
        <dbReference type="SAM" id="MobiDB-lite"/>
    </source>
</evidence>
<feature type="region of interest" description="Disordered" evidence="6">
    <location>
        <begin position="478"/>
        <end position="517"/>
    </location>
</feature>
<dbReference type="EMBL" id="WTXG01000009">
    <property type="protein sequence ID" value="KAI0303296.1"/>
    <property type="molecule type" value="Genomic_DNA"/>
</dbReference>
<gene>
    <name evidence="7" type="ORF">B0F90DRAFT_1709856</name>
</gene>
<feature type="compositionally biased region" description="Pro residues" evidence="6">
    <location>
        <begin position="206"/>
        <end position="219"/>
    </location>
</feature>
<evidence type="ECO:0000256" key="3">
    <source>
        <dbReference type="ARBA" id="ARBA00023015"/>
    </source>
</evidence>